<feature type="binding site" evidence="5 7">
    <location>
        <position position="166"/>
    </location>
    <ligand>
        <name>Mn(2+)</name>
        <dbReference type="ChEBI" id="CHEBI:29035"/>
        <label>1</label>
    </ligand>
</feature>
<gene>
    <name evidence="5" type="primary">hutG</name>
    <name evidence="10" type="ORF">SAMN05443550_104202</name>
</gene>
<dbReference type="PANTHER" id="PTHR11358">
    <property type="entry name" value="ARGINASE/AGMATINASE"/>
    <property type="match status" value="1"/>
</dbReference>
<dbReference type="RefSeq" id="WP_090556337.1">
    <property type="nucleotide sequence ID" value="NZ_FNRA01000004.1"/>
</dbReference>
<dbReference type="SUPFAM" id="SSF52768">
    <property type="entry name" value="Arginase/deacetylase"/>
    <property type="match status" value="1"/>
</dbReference>
<dbReference type="PANTHER" id="PTHR11358:SF35">
    <property type="entry name" value="FORMIMIDOYLGLUTAMASE"/>
    <property type="match status" value="1"/>
</dbReference>
<organism evidence="10 11">
    <name type="scientific">Pedobacter hartonius</name>
    <dbReference type="NCBI Taxonomy" id="425514"/>
    <lineage>
        <taxon>Bacteria</taxon>
        <taxon>Pseudomonadati</taxon>
        <taxon>Bacteroidota</taxon>
        <taxon>Sphingobacteriia</taxon>
        <taxon>Sphingobacteriales</taxon>
        <taxon>Sphingobacteriaceae</taxon>
        <taxon>Pedobacter</taxon>
    </lineage>
</organism>
<dbReference type="PROSITE" id="PS01053">
    <property type="entry name" value="ARGINASE_1"/>
    <property type="match status" value="1"/>
</dbReference>
<evidence type="ECO:0000256" key="5">
    <source>
        <dbReference type="HAMAP-Rule" id="MF_00737"/>
    </source>
</evidence>
<name>A0A1H4CUN9_9SPHI</name>
<feature type="binding site" evidence="5 7">
    <location>
        <position position="259"/>
    </location>
    <ligand>
        <name>Mn(2+)</name>
        <dbReference type="ChEBI" id="CHEBI:29035"/>
        <label>1</label>
    </ligand>
</feature>
<dbReference type="GO" id="GO:0050415">
    <property type="term" value="F:formimidoylglutamase activity"/>
    <property type="evidence" value="ECO:0007669"/>
    <property type="project" value="UniProtKB-UniRule"/>
</dbReference>
<dbReference type="InterPro" id="IPR020855">
    <property type="entry name" value="Ureohydrolase_Mn_BS"/>
</dbReference>
<evidence type="ECO:0000313" key="11">
    <source>
        <dbReference type="Proteomes" id="UP000198850"/>
    </source>
</evidence>
<feature type="binding site" evidence="5 7">
    <location>
        <position position="140"/>
    </location>
    <ligand>
        <name>Mn(2+)</name>
        <dbReference type="ChEBI" id="CHEBI:29035"/>
        <label>1</label>
    </ligand>
</feature>
<comment type="similarity">
    <text evidence="5 8 9">Belongs to the arginase family.</text>
</comment>
<dbReference type="Pfam" id="PF00491">
    <property type="entry name" value="Arginase"/>
    <property type="match status" value="1"/>
</dbReference>
<dbReference type="UniPathway" id="UPA00379">
    <property type="reaction ID" value="UER00552"/>
</dbReference>
<dbReference type="GO" id="GO:0008783">
    <property type="term" value="F:agmatinase activity"/>
    <property type="evidence" value="ECO:0007669"/>
    <property type="project" value="TreeGrafter"/>
</dbReference>
<dbReference type="PROSITE" id="PS51409">
    <property type="entry name" value="ARGINASE_2"/>
    <property type="match status" value="1"/>
</dbReference>
<feature type="binding site" evidence="5">
    <location>
        <position position="166"/>
    </location>
    <ligand>
        <name>Mn(2+)</name>
        <dbReference type="ChEBI" id="CHEBI:29035"/>
        <label>2</label>
    </ligand>
</feature>
<evidence type="ECO:0000256" key="3">
    <source>
        <dbReference type="ARBA" id="ARBA00022808"/>
    </source>
</evidence>
<feature type="binding site" evidence="5">
    <location>
        <position position="261"/>
    </location>
    <ligand>
        <name>Mn(2+)</name>
        <dbReference type="ChEBI" id="CHEBI:29035"/>
        <label>2</label>
    </ligand>
</feature>
<comment type="catalytic activity">
    <reaction evidence="5">
        <text>N-formimidoyl-L-glutamate + H2O = formamide + L-glutamate</text>
        <dbReference type="Rhea" id="RHEA:22492"/>
        <dbReference type="ChEBI" id="CHEBI:15377"/>
        <dbReference type="ChEBI" id="CHEBI:16397"/>
        <dbReference type="ChEBI" id="CHEBI:29985"/>
        <dbReference type="ChEBI" id="CHEBI:58928"/>
        <dbReference type="EC" id="3.5.3.8"/>
    </reaction>
</comment>
<dbReference type="NCBIfam" id="TIGR01227">
    <property type="entry name" value="hutG"/>
    <property type="match status" value="1"/>
</dbReference>
<keyword evidence="3 5" id="KW-0369">Histidine metabolism</keyword>
<dbReference type="OrthoDB" id="9788689at2"/>
<dbReference type="Proteomes" id="UP000198850">
    <property type="component" value="Unassembled WGS sequence"/>
</dbReference>
<dbReference type="InterPro" id="IPR006035">
    <property type="entry name" value="Ureohydrolase"/>
</dbReference>
<reference evidence="10 11" key="1">
    <citation type="submission" date="2016-10" db="EMBL/GenBank/DDBJ databases">
        <authorList>
            <person name="de Groot N.N."/>
        </authorList>
    </citation>
    <scope>NUCLEOTIDE SEQUENCE [LARGE SCALE GENOMIC DNA]</scope>
    <source>
        <strain evidence="10 11">DSM 19033</strain>
    </source>
</reference>
<evidence type="ECO:0000256" key="8">
    <source>
        <dbReference type="PROSITE-ProRule" id="PRU00742"/>
    </source>
</evidence>
<feature type="binding site" evidence="7">
    <location>
        <position position="261"/>
    </location>
    <ligand>
        <name>Mn(2+)</name>
        <dbReference type="ChEBI" id="CHEBI:29035"/>
        <label>1</label>
    </ligand>
</feature>
<dbReference type="GO" id="GO:0030145">
    <property type="term" value="F:manganese ion binding"/>
    <property type="evidence" value="ECO:0007669"/>
    <property type="project" value="UniProtKB-UniRule"/>
</dbReference>
<evidence type="ECO:0000313" key="10">
    <source>
        <dbReference type="EMBL" id="SEA64143.1"/>
    </source>
</evidence>
<accession>A0A1H4CUN9</accession>
<dbReference type="GO" id="GO:0019556">
    <property type="term" value="P:L-histidine catabolic process to glutamate and formamide"/>
    <property type="evidence" value="ECO:0007669"/>
    <property type="project" value="UniProtKB-UniRule"/>
</dbReference>
<evidence type="ECO:0000256" key="7">
    <source>
        <dbReference type="PIRSR" id="PIRSR036979-1"/>
    </source>
</evidence>
<comment type="cofactor">
    <cofactor evidence="5 7">
        <name>Mn(2+)</name>
        <dbReference type="ChEBI" id="CHEBI:29035"/>
    </cofactor>
    <text evidence="5 7">Binds 2 manganese ions per subunit.</text>
</comment>
<evidence type="ECO:0000256" key="4">
    <source>
        <dbReference type="ARBA" id="ARBA00023211"/>
    </source>
</evidence>
<dbReference type="STRING" id="425514.SAMN05443550_104202"/>
<dbReference type="InterPro" id="IPR005923">
    <property type="entry name" value="HutG"/>
</dbReference>
<keyword evidence="11" id="KW-1185">Reference proteome</keyword>
<dbReference type="GO" id="GO:0033389">
    <property type="term" value="P:putrescine biosynthetic process from arginine, via agmatine"/>
    <property type="evidence" value="ECO:0007669"/>
    <property type="project" value="TreeGrafter"/>
</dbReference>
<dbReference type="GO" id="GO:0019557">
    <property type="term" value="P:L-histidine catabolic process to glutamate and formate"/>
    <property type="evidence" value="ECO:0007669"/>
    <property type="project" value="UniProtKB-UniPathway"/>
</dbReference>
<feature type="binding site" evidence="7">
    <location>
        <position position="168"/>
    </location>
    <ligand>
        <name>Mn(2+)</name>
        <dbReference type="ChEBI" id="CHEBI:29035"/>
        <label>1</label>
    </ligand>
</feature>
<dbReference type="CDD" id="cd09988">
    <property type="entry name" value="Formimidoylglutamase"/>
    <property type="match status" value="1"/>
</dbReference>
<dbReference type="PIRSF" id="PIRSF036979">
    <property type="entry name" value="Arginase"/>
    <property type="match status" value="1"/>
</dbReference>
<dbReference type="AlphaFoldDB" id="A0A1H4CUN9"/>
<dbReference type="EC" id="3.5.3.8" evidence="5 6"/>
<protein>
    <recommendedName>
        <fullName evidence="5 6">Formimidoylglutamase</fullName>
        <ecNumber evidence="5 6">3.5.3.8</ecNumber>
    </recommendedName>
    <alternativeName>
        <fullName evidence="5">Formiminoglutamase</fullName>
    </alternativeName>
    <alternativeName>
        <fullName evidence="5">Formiminoglutamate hydrolase</fullName>
    </alternativeName>
</protein>
<evidence type="ECO:0000256" key="2">
    <source>
        <dbReference type="ARBA" id="ARBA00022801"/>
    </source>
</evidence>
<dbReference type="EMBL" id="FNRA01000004">
    <property type="protein sequence ID" value="SEA64143.1"/>
    <property type="molecule type" value="Genomic_DNA"/>
</dbReference>
<dbReference type="Gene3D" id="3.40.800.10">
    <property type="entry name" value="Ureohydrolase domain"/>
    <property type="match status" value="1"/>
</dbReference>
<evidence type="ECO:0000256" key="1">
    <source>
        <dbReference type="ARBA" id="ARBA00022723"/>
    </source>
</evidence>
<evidence type="ECO:0000256" key="9">
    <source>
        <dbReference type="RuleBase" id="RU003684"/>
    </source>
</evidence>
<keyword evidence="1 5" id="KW-0479">Metal-binding</keyword>
<sequence>MTVVNPAFYSNTIKGTWKGRTDGTDPASQRWHQRILTVNLLEELIPVAPSGERNVALIGFACDEGVLRNGGRVGAKDGPLCFRQACGNLPVHLAEEALFIDLGDIICETEAMEEAQTELANLVETALFYGYQPLVIGGGHEIAYGHYKGISNHIDDTTTIGIINFDAHFDLREPTGGLSTSGTGFFEIAVNCRQDKKPFHYLVLGIQQNSNTRQLYQTATQLSATFIPAREFCTTNEQEILSKVEKFIQGCSHIYLTIDLDVFAASVAPGVSAPAYSGLFPDPFFFKCLQFIIDSKKIISMDIAEYNPGYDPDHRTAKLAAALAFNLVTG</sequence>
<dbReference type="InterPro" id="IPR023696">
    <property type="entry name" value="Ureohydrolase_dom_sf"/>
</dbReference>
<feature type="binding site" evidence="5">
    <location>
        <position position="168"/>
    </location>
    <ligand>
        <name>Mn(2+)</name>
        <dbReference type="ChEBI" id="CHEBI:29035"/>
        <label>2</label>
    </ligand>
</feature>
<keyword evidence="2 5" id="KW-0378">Hydrolase</keyword>
<dbReference type="HAMAP" id="MF_00737">
    <property type="entry name" value="Formimidoylglutam"/>
    <property type="match status" value="1"/>
</dbReference>
<proteinExistence type="inferred from homology"/>
<comment type="pathway">
    <text evidence="5">Amino-acid degradation; L-histidine degradation into L-glutamate; L-glutamate from N-formimidoyl-L-glutamate (hydrolase route): step 1/1.</text>
</comment>
<feature type="binding site" evidence="5">
    <location>
        <position position="259"/>
    </location>
    <ligand>
        <name>Mn(2+)</name>
        <dbReference type="ChEBI" id="CHEBI:29035"/>
        <label>2</label>
    </ligand>
</feature>
<keyword evidence="4 5" id="KW-0464">Manganese</keyword>
<comment type="function">
    <text evidence="5">Catalyzes the conversion of N-formimidoyl-L-glutamate to L-glutamate and formamide.</text>
</comment>
<evidence type="ECO:0000256" key="6">
    <source>
        <dbReference type="NCBIfam" id="TIGR01227"/>
    </source>
</evidence>
<feature type="binding site" evidence="5 7">
    <location>
        <position position="170"/>
    </location>
    <ligand>
        <name>Mn(2+)</name>
        <dbReference type="ChEBI" id="CHEBI:29035"/>
        <label>1</label>
    </ligand>
</feature>